<dbReference type="EMBL" id="CP000230">
    <property type="protein sequence ID" value="ABC21672.1"/>
    <property type="molecule type" value="Genomic_DNA"/>
</dbReference>
<dbReference type="KEGG" id="rru:Rru_A0871"/>
<proteinExistence type="predicted"/>
<name>Q2RW23_RHORT</name>
<dbReference type="RefSeq" id="WP_011388626.1">
    <property type="nucleotide sequence ID" value="NC_007643.1"/>
</dbReference>
<dbReference type="PROSITE" id="PS51257">
    <property type="entry name" value="PROKAR_LIPOPROTEIN"/>
    <property type="match status" value="1"/>
</dbReference>
<keyword evidence="1" id="KW-0732">Signal</keyword>
<accession>Q2RW23</accession>
<dbReference type="eggNOG" id="ENOG502ZRRK">
    <property type="taxonomic scope" value="Bacteria"/>
</dbReference>
<dbReference type="AlphaFoldDB" id="Q2RW23"/>
<evidence type="ECO:0000313" key="3">
    <source>
        <dbReference type="Proteomes" id="UP000001929"/>
    </source>
</evidence>
<dbReference type="Proteomes" id="UP000001929">
    <property type="component" value="Chromosome"/>
</dbReference>
<protein>
    <submittedName>
        <fullName evidence="2">Uncharacterized protein</fullName>
    </submittedName>
</protein>
<keyword evidence="3" id="KW-1185">Reference proteome</keyword>
<feature type="signal peptide" evidence="1">
    <location>
        <begin position="1"/>
        <end position="24"/>
    </location>
</feature>
<dbReference type="EnsemblBacteria" id="ABC21672">
    <property type="protein sequence ID" value="ABC21672"/>
    <property type="gene ID" value="Rru_A0871"/>
</dbReference>
<dbReference type="PATRIC" id="fig|269796.9.peg.926"/>
<organism evidence="2 3">
    <name type="scientific">Rhodospirillum rubrum (strain ATCC 11170 / ATH 1.1.1 / DSM 467 / LMG 4362 / NCIMB 8255 / S1)</name>
    <dbReference type="NCBI Taxonomy" id="269796"/>
    <lineage>
        <taxon>Bacteria</taxon>
        <taxon>Pseudomonadati</taxon>
        <taxon>Pseudomonadota</taxon>
        <taxon>Alphaproteobacteria</taxon>
        <taxon>Rhodospirillales</taxon>
        <taxon>Rhodospirillaceae</taxon>
        <taxon>Rhodospirillum</taxon>
    </lineage>
</organism>
<evidence type="ECO:0000313" key="2">
    <source>
        <dbReference type="EMBL" id="ABC21672.1"/>
    </source>
</evidence>
<sequence length="206" mass="20869">MKTLIIATAVLTLGCLSSTSAPLAQESGGVRINAHANTISNTASGGSTAVTTVGGTTGGNTRIDAQVRGSVTTTASGGHRATTSIGVADGNADIDVSVQGDVVTSGRGRDASTYIGATTSGVGRAADTSVSVSGDVHVEGGDLVIGGNMACKGYRDNKCCIEFHANKCVISKVPENPEFGCPPGYFFTVGWCRLYSDLTEHSYSGR</sequence>
<evidence type="ECO:0000256" key="1">
    <source>
        <dbReference type="SAM" id="SignalP"/>
    </source>
</evidence>
<feature type="chain" id="PRO_5004214888" evidence="1">
    <location>
        <begin position="25"/>
        <end position="206"/>
    </location>
</feature>
<gene>
    <name evidence="2" type="ordered locus">Rru_A0871</name>
</gene>
<dbReference type="STRING" id="269796.Rru_A0871"/>
<reference evidence="2 3" key="1">
    <citation type="journal article" date="2011" name="Stand. Genomic Sci.">
        <title>Complete genome sequence of Rhodospirillum rubrum type strain (S1).</title>
        <authorList>
            <person name="Munk A.C."/>
            <person name="Copeland A."/>
            <person name="Lucas S."/>
            <person name="Lapidus A."/>
            <person name="Del Rio T.G."/>
            <person name="Barry K."/>
            <person name="Detter J.C."/>
            <person name="Hammon N."/>
            <person name="Israni S."/>
            <person name="Pitluck S."/>
            <person name="Brettin T."/>
            <person name="Bruce D."/>
            <person name="Han C."/>
            <person name="Tapia R."/>
            <person name="Gilna P."/>
            <person name="Schmutz J."/>
            <person name="Larimer F."/>
            <person name="Land M."/>
            <person name="Kyrpides N.C."/>
            <person name="Mavromatis K."/>
            <person name="Richardson P."/>
            <person name="Rohde M."/>
            <person name="Goker M."/>
            <person name="Klenk H.P."/>
            <person name="Zhang Y."/>
            <person name="Roberts G.P."/>
            <person name="Reslewic S."/>
            <person name="Schwartz D.C."/>
        </authorList>
    </citation>
    <scope>NUCLEOTIDE SEQUENCE [LARGE SCALE GENOMIC DNA]</scope>
    <source>
        <strain evidence="3">ATCC 11170 / ATH 1.1.1 / DSM 467 / LMG 4362 / NCIMB 8255 / S1</strain>
    </source>
</reference>
<dbReference type="HOGENOM" id="CLU_1331094_0_0_5"/>